<evidence type="ECO:0000256" key="3">
    <source>
        <dbReference type="ARBA" id="ARBA00022771"/>
    </source>
</evidence>
<proteinExistence type="predicted"/>
<evidence type="ECO:0000256" key="6">
    <source>
        <dbReference type="SAM" id="MobiDB-lite"/>
    </source>
</evidence>
<dbReference type="PROSITE" id="PS00028">
    <property type="entry name" value="ZINC_FINGER_C2H2_1"/>
    <property type="match status" value="5"/>
</dbReference>
<feature type="region of interest" description="Disordered" evidence="6">
    <location>
        <begin position="137"/>
        <end position="194"/>
    </location>
</feature>
<feature type="domain" description="C2H2-type" evidence="7">
    <location>
        <begin position="377"/>
        <end position="404"/>
    </location>
</feature>
<feature type="compositionally biased region" description="Basic and acidic residues" evidence="6">
    <location>
        <begin position="409"/>
        <end position="419"/>
    </location>
</feature>
<dbReference type="Proteomes" id="UP001059041">
    <property type="component" value="Linkage Group LG11"/>
</dbReference>
<keyword evidence="2" id="KW-0677">Repeat</keyword>
<dbReference type="FunFam" id="3.30.160.60:FF:000176">
    <property type="entry name" value="zinc finger protein 70"/>
    <property type="match status" value="1"/>
</dbReference>
<keyword evidence="9" id="KW-1185">Reference proteome</keyword>
<evidence type="ECO:0000256" key="4">
    <source>
        <dbReference type="ARBA" id="ARBA00022833"/>
    </source>
</evidence>
<feature type="non-terminal residue" evidence="8">
    <location>
        <position position="419"/>
    </location>
</feature>
<keyword evidence="1" id="KW-0479">Metal-binding</keyword>
<evidence type="ECO:0000259" key="7">
    <source>
        <dbReference type="PROSITE" id="PS50157"/>
    </source>
</evidence>
<reference evidence="8" key="1">
    <citation type="submission" date="2021-02" db="EMBL/GenBank/DDBJ databases">
        <title>Comparative genomics reveals that relaxation of natural selection precedes convergent phenotypic evolution of cavefish.</title>
        <authorList>
            <person name="Peng Z."/>
        </authorList>
    </citation>
    <scope>NUCLEOTIDE SEQUENCE</scope>
    <source>
        <tissue evidence="8">Muscle</tissue>
    </source>
</reference>
<organism evidence="8 9">
    <name type="scientific">Triplophysa rosa</name>
    <name type="common">Cave loach</name>
    <dbReference type="NCBI Taxonomy" id="992332"/>
    <lineage>
        <taxon>Eukaryota</taxon>
        <taxon>Metazoa</taxon>
        <taxon>Chordata</taxon>
        <taxon>Craniata</taxon>
        <taxon>Vertebrata</taxon>
        <taxon>Euteleostomi</taxon>
        <taxon>Actinopterygii</taxon>
        <taxon>Neopterygii</taxon>
        <taxon>Teleostei</taxon>
        <taxon>Ostariophysi</taxon>
        <taxon>Cypriniformes</taxon>
        <taxon>Nemacheilidae</taxon>
        <taxon>Triplophysa</taxon>
    </lineage>
</organism>
<dbReference type="AlphaFoldDB" id="A0A9W7TW87"/>
<feature type="compositionally biased region" description="Basic residues" evidence="6">
    <location>
        <begin position="137"/>
        <end position="153"/>
    </location>
</feature>
<feature type="domain" description="C2H2-type" evidence="7">
    <location>
        <begin position="321"/>
        <end position="348"/>
    </location>
</feature>
<dbReference type="Pfam" id="PF00096">
    <property type="entry name" value="zf-C2H2"/>
    <property type="match status" value="4"/>
</dbReference>
<dbReference type="FunFam" id="3.30.160.60:FF:000245">
    <property type="entry name" value="zinc finger protein Gfi-1"/>
    <property type="match status" value="1"/>
</dbReference>
<dbReference type="PROSITE" id="PS50157">
    <property type="entry name" value="ZINC_FINGER_C2H2_2"/>
    <property type="match status" value="4"/>
</dbReference>
<dbReference type="InterPro" id="IPR013087">
    <property type="entry name" value="Znf_C2H2_type"/>
</dbReference>
<feature type="compositionally biased region" description="Basic and acidic residues" evidence="6">
    <location>
        <begin position="172"/>
        <end position="184"/>
    </location>
</feature>
<feature type="region of interest" description="Disordered" evidence="6">
    <location>
        <begin position="397"/>
        <end position="419"/>
    </location>
</feature>
<accession>A0A9W7TW87</accession>
<feature type="compositionally biased region" description="Polar residues" evidence="6">
    <location>
        <begin position="159"/>
        <end position="170"/>
    </location>
</feature>
<dbReference type="SMART" id="SM00355">
    <property type="entry name" value="ZnF_C2H2"/>
    <property type="match status" value="5"/>
</dbReference>
<dbReference type="GO" id="GO:0000981">
    <property type="term" value="F:DNA-binding transcription factor activity, RNA polymerase II-specific"/>
    <property type="evidence" value="ECO:0007669"/>
    <property type="project" value="TreeGrafter"/>
</dbReference>
<dbReference type="PANTHER" id="PTHR23235">
    <property type="entry name" value="KRUEPPEL-LIKE TRANSCRIPTION FACTOR"/>
    <property type="match status" value="1"/>
</dbReference>
<evidence type="ECO:0000313" key="8">
    <source>
        <dbReference type="EMBL" id="KAI7804146.1"/>
    </source>
</evidence>
<dbReference type="InterPro" id="IPR036236">
    <property type="entry name" value="Znf_C2H2_sf"/>
</dbReference>
<dbReference type="FunFam" id="3.30.160.60:FF:000345">
    <property type="entry name" value="Zinc finger protein Gfi-1"/>
    <property type="match status" value="1"/>
</dbReference>
<dbReference type="GO" id="GO:0000978">
    <property type="term" value="F:RNA polymerase II cis-regulatory region sequence-specific DNA binding"/>
    <property type="evidence" value="ECO:0007669"/>
    <property type="project" value="TreeGrafter"/>
</dbReference>
<comment type="caution">
    <text evidence="8">The sequence shown here is derived from an EMBL/GenBank/DDBJ whole genome shotgun (WGS) entry which is preliminary data.</text>
</comment>
<gene>
    <name evidence="8" type="ORF">IRJ41_024718</name>
</gene>
<feature type="domain" description="C2H2-type" evidence="7">
    <location>
        <begin position="293"/>
        <end position="320"/>
    </location>
</feature>
<keyword evidence="4" id="KW-0862">Zinc</keyword>
<dbReference type="PANTHER" id="PTHR23235:SF120">
    <property type="entry name" value="KRUPPEL-LIKE FACTOR 15"/>
    <property type="match status" value="1"/>
</dbReference>
<dbReference type="Gene3D" id="3.30.160.60">
    <property type="entry name" value="Classic Zinc Finger"/>
    <property type="match status" value="4"/>
</dbReference>
<dbReference type="EMBL" id="JAFHDT010000011">
    <property type="protein sequence ID" value="KAI7804146.1"/>
    <property type="molecule type" value="Genomic_DNA"/>
</dbReference>
<evidence type="ECO:0000313" key="9">
    <source>
        <dbReference type="Proteomes" id="UP001059041"/>
    </source>
</evidence>
<protein>
    <submittedName>
        <fullName evidence="8">Zinc finger protein Gfi-1b-like</fullName>
    </submittedName>
</protein>
<evidence type="ECO:0000256" key="5">
    <source>
        <dbReference type="PROSITE-ProRule" id="PRU00042"/>
    </source>
</evidence>
<name>A0A9W7TW87_TRIRA</name>
<sequence>KLSQNSAYRQITPRNLLILVNVVKPAELETQHTALSRKSATPTNIQPENTVHAVAAQNDERNTCFHCYSTSPQQSSEYEAGISQPNLAKLTHFLSPHHPPTRFRTETRETLAEAEEHLQRPSDGFSVKGMPRSFLVKSKRAGHRSSRSAHSQHHLNDGRVSSNEPLSCTNTERSEPSSEFRSETTQHWCSSTAEKQTDAQTNLSSFTSLETETDVMRLLQVFLAHHQLMNVQASLCECLLCEKLLSSAVGLASHLSKSHVNGAAFPLAGSPAHARQHYEYGPTETLRVKERSFGCKICGKVFKRSSTLSTHLLIHSDTRPFPCPYCGKRFHQKSDMKKHTFIHTGEKPHVCVVCSKAFSQSSNLITHSRKHNSYHPFSCPHCTLSFQRRLELQRHLQTHTDNNNTITGPERKQLSDNTY</sequence>
<keyword evidence="3 5" id="KW-0863">Zinc-finger</keyword>
<evidence type="ECO:0000256" key="1">
    <source>
        <dbReference type="ARBA" id="ARBA00022723"/>
    </source>
</evidence>
<feature type="domain" description="C2H2-type" evidence="7">
    <location>
        <begin position="349"/>
        <end position="376"/>
    </location>
</feature>
<dbReference type="SUPFAM" id="SSF57667">
    <property type="entry name" value="beta-beta-alpha zinc fingers"/>
    <property type="match status" value="2"/>
</dbReference>
<evidence type="ECO:0000256" key="2">
    <source>
        <dbReference type="ARBA" id="ARBA00022737"/>
    </source>
</evidence>
<dbReference type="GO" id="GO:0008270">
    <property type="term" value="F:zinc ion binding"/>
    <property type="evidence" value="ECO:0007669"/>
    <property type="project" value="UniProtKB-KW"/>
</dbReference>